<comment type="caution">
    <text evidence="2">The sequence shown here is derived from an EMBL/GenBank/DDBJ whole genome shotgun (WGS) entry which is preliminary data.</text>
</comment>
<reference evidence="2" key="1">
    <citation type="submission" date="2021-01" db="EMBL/GenBank/DDBJ databases">
        <title>Adiantum capillus-veneris genome.</title>
        <authorList>
            <person name="Fang Y."/>
            <person name="Liao Q."/>
        </authorList>
    </citation>
    <scope>NUCLEOTIDE SEQUENCE</scope>
    <source>
        <strain evidence="2">H3</strain>
        <tissue evidence="2">Leaf</tissue>
    </source>
</reference>
<dbReference type="Proteomes" id="UP000886520">
    <property type="component" value="Chromosome 12"/>
</dbReference>
<evidence type="ECO:0000313" key="3">
    <source>
        <dbReference type="Proteomes" id="UP000886520"/>
    </source>
</evidence>
<sequence>MVFPAAFFKLAHRSFAADASRREWLKEKDDRLQGLLVAILFTLIASDQLSMPREECNAQIVEETEVYRTAGVSQLNHSPWCPHQGLYEHISLTFEELMNLGHGYADSLRSSLHRRRICPYLVGVHSIPIHSSHTENSSSFGRYNSDGSSSHNVPSGAHHVHQSRLAMSSHNGSWVPYARSYRTDNQNAPDFNPNHSRQTIGLLLESSQSTYARFGEEADARGQQSSHRVHNQVDQMISRHSHPRTVNGVWNAYANSRRARHSEVITGTRHLHNYYAQTPQMTESTMNGYPSWVGPYSSHHPSMVPYADGAHWASVGSHIAYGMPAYWWAWPPVTNPSSRAGRTIW</sequence>
<feature type="compositionally biased region" description="Polar residues" evidence="1">
    <location>
        <begin position="133"/>
        <end position="153"/>
    </location>
</feature>
<dbReference type="AlphaFoldDB" id="A0A9D4UR19"/>
<accession>A0A9D4UR19</accession>
<name>A0A9D4UR19_ADICA</name>
<dbReference type="EMBL" id="JABFUD020000012">
    <property type="protein sequence ID" value="KAI5072523.1"/>
    <property type="molecule type" value="Genomic_DNA"/>
</dbReference>
<gene>
    <name evidence="2" type="ORF">GOP47_0012629</name>
</gene>
<evidence type="ECO:0000313" key="2">
    <source>
        <dbReference type="EMBL" id="KAI5072523.1"/>
    </source>
</evidence>
<dbReference type="OrthoDB" id="10398545at2759"/>
<proteinExistence type="predicted"/>
<feature type="region of interest" description="Disordered" evidence="1">
    <location>
        <begin position="133"/>
        <end position="157"/>
    </location>
</feature>
<organism evidence="2 3">
    <name type="scientific">Adiantum capillus-veneris</name>
    <name type="common">Maidenhair fern</name>
    <dbReference type="NCBI Taxonomy" id="13818"/>
    <lineage>
        <taxon>Eukaryota</taxon>
        <taxon>Viridiplantae</taxon>
        <taxon>Streptophyta</taxon>
        <taxon>Embryophyta</taxon>
        <taxon>Tracheophyta</taxon>
        <taxon>Polypodiopsida</taxon>
        <taxon>Polypodiidae</taxon>
        <taxon>Polypodiales</taxon>
        <taxon>Pteridineae</taxon>
        <taxon>Pteridaceae</taxon>
        <taxon>Vittarioideae</taxon>
        <taxon>Adiantum</taxon>
    </lineage>
</organism>
<keyword evidence="3" id="KW-1185">Reference proteome</keyword>
<protein>
    <submittedName>
        <fullName evidence="2">Uncharacterized protein</fullName>
    </submittedName>
</protein>
<evidence type="ECO:0000256" key="1">
    <source>
        <dbReference type="SAM" id="MobiDB-lite"/>
    </source>
</evidence>